<dbReference type="Proteomes" id="UP000179076">
    <property type="component" value="Unassembled WGS sequence"/>
</dbReference>
<keyword evidence="1" id="KW-0472">Membrane</keyword>
<dbReference type="GO" id="GO:0006412">
    <property type="term" value="P:translation"/>
    <property type="evidence" value="ECO:0007669"/>
    <property type="project" value="InterPro"/>
</dbReference>
<dbReference type="GO" id="GO:0003735">
    <property type="term" value="F:structural constituent of ribosome"/>
    <property type="evidence" value="ECO:0007669"/>
    <property type="project" value="InterPro"/>
</dbReference>
<dbReference type="EMBL" id="MFSP01000023">
    <property type="protein sequence ID" value="OGI69268.1"/>
    <property type="molecule type" value="Genomic_DNA"/>
</dbReference>
<sequence>MGVGTWEIPMTAQQTPSDPLPADAIAAIQRGHKIDAIKILRTTHKLGLKEAKDIVDGYMENDPVLARKYRQQSTGAGSILRLLAFVVVVAIGYWLFFGK</sequence>
<evidence type="ECO:0000313" key="4">
    <source>
        <dbReference type="Proteomes" id="UP000179076"/>
    </source>
</evidence>
<comment type="caution">
    <text evidence="3">The sequence shown here is derived from an EMBL/GenBank/DDBJ whole genome shotgun (WGS) entry which is preliminary data.</text>
</comment>
<dbReference type="SUPFAM" id="SSF54736">
    <property type="entry name" value="ClpS-like"/>
    <property type="match status" value="1"/>
</dbReference>
<dbReference type="Pfam" id="PF00542">
    <property type="entry name" value="Ribosomal_L12"/>
    <property type="match status" value="1"/>
</dbReference>
<reference evidence="3 4" key="1">
    <citation type="journal article" date="2016" name="Nat. Commun.">
        <title>Thousands of microbial genomes shed light on interconnected biogeochemical processes in an aquifer system.</title>
        <authorList>
            <person name="Anantharaman K."/>
            <person name="Brown C.T."/>
            <person name="Hug L.A."/>
            <person name="Sharon I."/>
            <person name="Castelle C.J."/>
            <person name="Probst A.J."/>
            <person name="Thomas B.C."/>
            <person name="Singh A."/>
            <person name="Wilkins M.J."/>
            <person name="Karaoz U."/>
            <person name="Brodie E.L."/>
            <person name="Williams K.H."/>
            <person name="Hubbard S.S."/>
            <person name="Banfield J.F."/>
        </authorList>
    </citation>
    <scope>NUCLEOTIDE SEQUENCE [LARGE SCALE GENOMIC DNA]</scope>
</reference>
<keyword evidence="1" id="KW-1133">Transmembrane helix</keyword>
<proteinExistence type="predicted"/>
<dbReference type="AlphaFoldDB" id="A0A1F6VI77"/>
<dbReference type="InterPro" id="IPR014719">
    <property type="entry name" value="Ribosomal_bL12_C/ClpS-like"/>
</dbReference>
<organism evidence="3 4">
    <name type="scientific">Candidatus Muproteobacteria bacterium RBG_16_60_9</name>
    <dbReference type="NCBI Taxonomy" id="1817755"/>
    <lineage>
        <taxon>Bacteria</taxon>
        <taxon>Pseudomonadati</taxon>
        <taxon>Pseudomonadota</taxon>
        <taxon>Candidatus Muproteobacteria</taxon>
    </lineage>
</organism>
<dbReference type="InterPro" id="IPR013823">
    <property type="entry name" value="Ribosomal_bL12_C"/>
</dbReference>
<protein>
    <recommendedName>
        <fullName evidence="2">Large ribosomal subunit protein bL12 C-terminal domain-containing protein</fullName>
    </recommendedName>
</protein>
<feature type="transmembrane region" description="Helical" evidence="1">
    <location>
        <begin position="78"/>
        <end position="96"/>
    </location>
</feature>
<keyword evidence="1" id="KW-0812">Transmembrane</keyword>
<name>A0A1F6VI77_9PROT</name>
<dbReference type="Gene3D" id="3.30.1390.10">
    <property type="match status" value="1"/>
</dbReference>
<gene>
    <name evidence="3" type="ORF">A2W18_07145</name>
</gene>
<evidence type="ECO:0000313" key="3">
    <source>
        <dbReference type="EMBL" id="OGI69268.1"/>
    </source>
</evidence>
<evidence type="ECO:0000259" key="2">
    <source>
        <dbReference type="Pfam" id="PF00542"/>
    </source>
</evidence>
<feature type="domain" description="Large ribosomal subunit protein bL12 C-terminal" evidence="2">
    <location>
        <begin position="32"/>
        <end position="57"/>
    </location>
</feature>
<accession>A0A1F6VI77</accession>
<evidence type="ECO:0000256" key="1">
    <source>
        <dbReference type="SAM" id="Phobius"/>
    </source>
</evidence>